<name>A0AAD3TSY0_9TREE</name>
<organism evidence="2 3">
    <name type="scientific">Cutaneotrichosporon spelunceum</name>
    <dbReference type="NCBI Taxonomy" id="1672016"/>
    <lineage>
        <taxon>Eukaryota</taxon>
        <taxon>Fungi</taxon>
        <taxon>Dikarya</taxon>
        <taxon>Basidiomycota</taxon>
        <taxon>Agaricomycotina</taxon>
        <taxon>Tremellomycetes</taxon>
        <taxon>Trichosporonales</taxon>
        <taxon>Trichosporonaceae</taxon>
        <taxon>Cutaneotrichosporon</taxon>
    </lineage>
</organism>
<feature type="transmembrane region" description="Helical" evidence="1">
    <location>
        <begin position="113"/>
        <end position="133"/>
    </location>
</feature>
<keyword evidence="1" id="KW-0472">Membrane</keyword>
<dbReference type="GO" id="GO:0005794">
    <property type="term" value="C:Golgi apparatus"/>
    <property type="evidence" value="ECO:0007669"/>
    <property type="project" value="TreeGrafter"/>
</dbReference>
<keyword evidence="3" id="KW-1185">Reference proteome</keyword>
<feature type="transmembrane region" description="Helical" evidence="1">
    <location>
        <begin position="255"/>
        <end position="276"/>
    </location>
</feature>
<sequence length="387" mass="43645">MSDYSPVSLGSMDHIHLDAKASRSTTSTERQTAKWSFRELHRNSATGERIYLCIAFTEAVSVTAFALAAFIVMVMRMPPSNKQTLSVSVYMAIFVLGRIFSLAYSLDAIRARNIVQLILHIFFQICMLVYAVTEIPQVRGALKNLNDPGGCVVRNGGLDCLGPGSLYYTLVYILVWPIIITALSTAAYIVLVRRLSIQFGWDEFRMVHADLELKRMYRTYSCMVSLLKLLMFFASAFCMAYLVLITALWKDKVDVIITIIALPIFYPTIIVTGWALLSEDVALMIICLLLLLVGEAYLLYKMVCMWLPRTAKIYDTTRATLAVFSAFAIVLLLAVIVNGIACLFNFGKGLLPVHHERRRRAAKYLRPAAARREKSEEHQLETRLVIE</sequence>
<feature type="transmembrane region" description="Helical" evidence="1">
    <location>
        <begin position="226"/>
        <end position="249"/>
    </location>
</feature>
<proteinExistence type="predicted"/>
<protein>
    <submittedName>
        <fullName evidence="2">Uncharacterized protein</fullName>
    </submittedName>
</protein>
<feature type="transmembrane region" description="Helical" evidence="1">
    <location>
        <begin position="281"/>
        <end position="300"/>
    </location>
</feature>
<feature type="transmembrane region" description="Helical" evidence="1">
    <location>
        <begin position="87"/>
        <end position="106"/>
    </location>
</feature>
<keyword evidence="1" id="KW-0812">Transmembrane</keyword>
<dbReference type="Proteomes" id="UP001222932">
    <property type="component" value="Unassembled WGS sequence"/>
</dbReference>
<dbReference type="AlphaFoldDB" id="A0AAD3TSY0"/>
<dbReference type="PANTHER" id="PTHR34391">
    <property type="entry name" value="UPF0658 GOLGI APPARATUS MEMBRANE PROTEIN C1952.10C-RELATED"/>
    <property type="match status" value="1"/>
</dbReference>
<dbReference type="InterPro" id="IPR040410">
    <property type="entry name" value="UPF0658_Golgi"/>
</dbReference>
<feature type="transmembrane region" description="Helical" evidence="1">
    <location>
        <begin position="320"/>
        <end position="347"/>
    </location>
</feature>
<evidence type="ECO:0000313" key="3">
    <source>
        <dbReference type="Proteomes" id="UP001222932"/>
    </source>
</evidence>
<comment type="caution">
    <text evidence="2">The sequence shown here is derived from an EMBL/GenBank/DDBJ whole genome shotgun (WGS) entry which is preliminary data.</text>
</comment>
<reference evidence="2" key="1">
    <citation type="journal article" date="2023" name="BMC Genomics">
        <title>Chromosome-level genome assemblies of Cutaneotrichosporon spp. (Trichosporonales, Basidiomycota) reveal imbalanced evolution between nucleotide sequences and chromosome synteny.</title>
        <authorList>
            <person name="Kobayashi Y."/>
            <person name="Kayamori A."/>
            <person name="Aoki K."/>
            <person name="Shiwa Y."/>
            <person name="Matsutani M."/>
            <person name="Fujita N."/>
            <person name="Sugita T."/>
            <person name="Iwasaki W."/>
            <person name="Tanaka N."/>
            <person name="Takashima M."/>
        </authorList>
    </citation>
    <scope>NUCLEOTIDE SEQUENCE</scope>
    <source>
        <strain evidence="2">HIS016</strain>
    </source>
</reference>
<dbReference type="PANTHER" id="PTHR34391:SF1">
    <property type="entry name" value="UPF0658 GOLGI APPARATUS MEMBRANE PROTEIN C1952.10C-RELATED"/>
    <property type="match status" value="1"/>
</dbReference>
<feature type="transmembrane region" description="Helical" evidence="1">
    <location>
        <begin position="50"/>
        <end position="75"/>
    </location>
</feature>
<gene>
    <name evidence="2" type="ORF">CspeluHIS016_0300590</name>
</gene>
<evidence type="ECO:0000256" key="1">
    <source>
        <dbReference type="SAM" id="Phobius"/>
    </source>
</evidence>
<feature type="transmembrane region" description="Helical" evidence="1">
    <location>
        <begin position="166"/>
        <end position="191"/>
    </location>
</feature>
<accession>A0AAD3TSY0</accession>
<dbReference type="EMBL" id="BTCM01000003">
    <property type="protein sequence ID" value="GMK56219.1"/>
    <property type="molecule type" value="Genomic_DNA"/>
</dbReference>
<keyword evidence="1" id="KW-1133">Transmembrane helix</keyword>
<evidence type="ECO:0000313" key="2">
    <source>
        <dbReference type="EMBL" id="GMK56219.1"/>
    </source>
</evidence>
<reference evidence="2" key="2">
    <citation type="submission" date="2023-06" db="EMBL/GenBank/DDBJ databases">
        <authorList>
            <person name="Kobayashi Y."/>
            <person name="Kayamori A."/>
            <person name="Aoki K."/>
            <person name="Shiwa Y."/>
            <person name="Fujita N."/>
            <person name="Sugita T."/>
            <person name="Iwasaki W."/>
            <person name="Tanaka N."/>
            <person name="Takashima M."/>
        </authorList>
    </citation>
    <scope>NUCLEOTIDE SEQUENCE</scope>
    <source>
        <strain evidence="2">HIS016</strain>
    </source>
</reference>